<proteinExistence type="predicted"/>
<dbReference type="AlphaFoldDB" id="A0A6J3M926"/>
<organism evidence="2">
    <name type="scientific">Dissoconium aciculare CBS 342.82</name>
    <dbReference type="NCBI Taxonomy" id="1314786"/>
    <lineage>
        <taxon>Eukaryota</taxon>
        <taxon>Fungi</taxon>
        <taxon>Dikarya</taxon>
        <taxon>Ascomycota</taxon>
        <taxon>Pezizomycotina</taxon>
        <taxon>Dothideomycetes</taxon>
        <taxon>Dothideomycetidae</taxon>
        <taxon>Mycosphaerellales</taxon>
        <taxon>Dissoconiaceae</taxon>
        <taxon>Dissoconium</taxon>
    </lineage>
</organism>
<dbReference type="OrthoDB" id="433738at2759"/>
<reference evidence="2" key="1">
    <citation type="submission" date="2020-01" db="EMBL/GenBank/DDBJ databases">
        <authorList>
            <consortium name="DOE Joint Genome Institute"/>
            <person name="Haridas S."/>
            <person name="Albert R."/>
            <person name="Binder M."/>
            <person name="Bloem J."/>
            <person name="Labutti K."/>
            <person name="Salamov A."/>
            <person name="Andreopoulos B."/>
            <person name="Baker S.E."/>
            <person name="Barry K."/>
            <person name="Bills G."/>
            <person name="Bluhm B.H."/>
            <person name="Cannon C."/>
            <person name="Castanera R."/>
            <person name="Culley D.E."/>
            <person name="Daum C."/>
            <person name="Ezra D."/>
            <person name="Gonzalez J.B."/>
            <person name="Henrissat B."/>
            <person name="Kuo A."/>
            <person name="Liang C."/>
            <person name="Lipzen A."/>
            <person name="Lutzoni F."/>
            <person name="Magnuson J."/>
            <person name="Mondo S."/>
            <person name="Nolan M."/>
            <person name="Ohm R."/>
            <person name="Pangilinan J."/>
            <person name="Park H.-J."/>
            <person name="Ramirez L."/>
            <person name="Alfaro M."/>
            <person name="Sun H."/>
            <person name="Tritt A."/>
            <person name="Yoshinaga Y."/>
            <person name="Zwiers L.-H."/>
            <person name="Turgeon B.G."/>
            <person name="Goodwin S.B."/>
            <person name="Spatafora J.W."/>
            <person name="Crous P.W."/>
            <person name="Grigoriev I.V."/>
        </authorList>
    </citation>
    <scope>NUCLEOTIDE SEQUENCE</scope>
    <source>
        <strain evidence="2">CBS 342.82</strain>
    </source>
</reference>
<keyword evidence="1" id="KW-1185">Reference proteome</keyword>
<name>A0A6J3M926_9PEZI</name>
<dbReference type="InterPro" id="IPR019734">
    <property type="entry name" value="TPR_rpt"/>
</dbReference>
<dbReference type="RefSeq" id="XP_033461150.1">
    <property type="nucleotide sequence ID" value="XM_033603002.1"/>
</dbReference>
<sequence>METPETFRQYDLKFDIATDTLSCSDPSVAEDLEDLNRVHRGFLALENQAGVPPPPAPVNPKRTVQITRLKEAGNAEFKKGKIAESLKIYDLAIRMAGDRPPWEPAGLVREELYTLLNNRAAALMAQQEWPAAAGDAEASVELKRLGNIKGWWRRGQCLREMGRLEEAEEWVRSGLEFERAGPDRAAIGELETLARDIAKALGKS</sequence>
<accession>A0A6J3M926</accession>
<dbReference type="GO" id="GO:0051879">
    <property type="term" value="F:Hsp90 protein binding"/>
    <property type="evidence" value="ECO:0007669"/>
    <property type="project" value="TreeGrafter"/>
</dbReference>
<dbReference type="Gene3D" id="1.25.40.10">
    <property type="entry name" value="Tetratricopeptide repeat domain"/>
    <property type="match status" value="1"/>
</dbReference>
<reference evidence="2" key="2">
    <citation type="submission" date="2020-04" db="EMBL/GenBank/DDBJ databases">
        <authorList>
            <consortium name="NCBI Genome Project"/>
        </authorList>
    </citation>
    <scope>NUCLEOTIDE SEQUENCE</scope>
    <source>
        <strain evidence="2">CBS 342.82</strain>
    </source>
</reference>
<gene>
    <name evidence="2" type="ORF">K489DRAFT_369039</name>
</gene>
<dbReference type="SMART" id="SM00028">
    <property type="entry name" value="TPR"/>
    <property type="match status" value="3"/>
</dbReference>
<evidence type="ECO:0000313" key="2">
    <source>
        <dbReference type="RefSeq" id="XP_033461150.1"/>
    </source>
</evidence>
<dbReference type="GO" id="GO:0030544">
    <property type="term" value="F:Hsp70 protein binding"/>
    <property type="evidence" value="ECO:0007669"/>
    <property type="project" value="TreeGrafter"/>
</dbReference>
<protein>
    <recommendedName>
        <fullName evidence="3">Tetratricopeptide repeat domain-containing protein</fullName>
    </recommendedName>
</protein>
<dbReference type="GO" id="GO:0006457">
    <property type="term" value="P:protein folding"/>
    <property type="evidence" value="ECO:0007669"/>
    <property type="project" value="TreeGrafter"/>
</dbReference>
<dbReference type="Proteomes" id="UP000504637">
    <property type="component" value="Unplaced"/>
</dbReference>
<dbReference type="PANTHER" id="PTHR46035:SF3">
    <property type="entry name" value="TRANSLOCATION PROTEIN SEC72"/>
    <property type="match status" value="1"/>
</dbReference>
<dbReference type="PANTHER" id="PTHR46035">
    <property type="entry name" value="TETRATRICOPEPTIDE REPEAT PROTEIN 4"/>
    <property type="match status" value="1"/>
</dbReference>
<evidence type="ECO:0000313" key="1">
    <source>
        <dbReference type="Proteomes" id="UP000504637"/>
    </source>
</evidence>
<dbReference type="GeneID" id="54360802"/>
<dbReference type="GO" id="GO:0005634">
    <property type="term" value="C:nucleus"/>
    <property type="evidence" value="ECO:0007669"/>
    <property type="project" value="TreeGrafter"/>
</dbReference>
<dbReference type="InterPro" id="IPR011990">
    <property type="entry name" value="TPR-like_helical_dom_sf"/>
</dbReference>
<reference evidence="2" key="3">
    <citation type="submission" date="2025-08" db="UniProtKB">
        <authorList>
            <consortium name="RefSeq"/>
        </authorList>
    </citation>
    <scope>IDENTIFICATION</scope>
    <source>
        <strain evidence="2">CBS 342.82</strain>
    </source>
</reference>
<dbReference type="SUPFAM" id="SSF48452">
    <property type="entry name" value="TPR-like"/>
    <property type="match status" value="1"/>
</dbReference>
<evidence type="ECO:0008006" key="3">
    <source>
        <dbReference type="Google" id="ProtNLM"/>
    </source>
</evidence>
<dbReference type="GO" id="GO:0005829">
    <property type="term" value="C:cytosol"/>
    <property type="evidence" value="ECO:0007669"/>
    <property type="project" value="TreeGrafter"/>
</dbReference>